<name>A0A2S0L560_9FIRM</name>
<dbReference type="KEGG" id="mdv:C5Q96_05995"/>
<dbReference type="GeneID" id="78391813"/>
<feature type="transmembrane region" description="Helical" evidence="1">
    <location>
        <begin position="35"/>
        <end position="57"/>
    </location>
</feature>
<dbReference type="AlphaFoldDB" id="A0A2S0L560"/>
<keyword evidence="3" id="KW-1185">Reference proteome</keyword>
<feature type="transmembrane region" description="Helical" evidence="1">
    <location>
        <begin position="12"/>
        <end position="29"/>
    </location>
</feature>
<sequence length="177" mass="20456">MDKVYEIEYINHRLSNLFMIPLGAAALFVADKLPIIENLLINMACNIIFVFLVCIIFSRISNFFFRKNGVVKLTNSELKVTLDNKEYDYYLSDIKEIIMAYRAPFGIGLLGNCITLIIKPKEGKSLSIISVRNFNKKRMEDHKYSKIFNHIKELNPTMDFEASITGNFFVLKNHSCK</sequence>
<accession>A0A2S0L560</accession>
<reference evidence="3" key="1">
    <citation type="submission" date="2018-02" db="EMBL/GenBank/DDBJ databases">
        <authorList>
            <person name="Holder M.E."/>
            <person name="Ajami N.J."/>
            <person name="Petrosino J.F."/>
        </authorList>
    </citation>
    <scope>NUCLEOTIDE SEQUENCE [LARGE SCALE GENOMIC DNA]</scope>
    <source>
        <strain evidence="3">CCUG 47132</strain>
    </source>
</reference>
<protein>
    <submittedName>
        <fullName evidence="2">Uncharacterized protein</fullName>
    </submittedName>
</protein>
<organism evidence="2 3">
    <name type="scientific">Mogibacterium diversum</name>
    <dbReference type="NCBI Taxonomy" id="114527"/>
    <lineage>
        <taxon>Bacteria</taxon>
        <taxon>Bacillati</taxon>
        <taxon>Bacillota</taxon>
        <taxon>Clostridia</taxon>
        <taxon>Peptostreptococcales</taxon>
        <taxon>Anaerovoracaceae</taxon>
        <taxon>Mogibacterium</taxon>
    </lineage>
</organism>
<keyword evidence="1" id="KW-0812">Transmembrane</keyword>
<dbReference type="EMBL" id="CP027228">
    <property type="protein sequence ID" value="AVM48420.1"/>
    <property type="molecule type" value="Genomic_DNA"/>
</dbReference>
<dbReference type="RefSeq" id="WP_106057492.1">
    <property type="nucleotide sequence ID" value="NZ_CAUUYG010000008.1"/>
</dbReference>
<proteinExistence type="predicted"/>
<evidence type="ECO:0000313" key="2">
    <source>
        <dbReference type="EMBL" id="AVM48420.1"/>
    </source>
</evidence>
<evidence type="ECO:0000313" key="3">
    <source>
        <dbReference type="Proteomes" id="UP000237883"/>
    </source>
</evidence>
<dbReference type="Proteomes" id="UP000237883">
    <property type="component" value="Chromosome"/>
</dbReference>
<keyword evidence="1" id="KW-0472">Membrane</keyword>
<keyword evidence="1" id="KW-1133">Transmembrane helix</keyword>
<evidence type="ECO:0000256" key="1">
    <source>
        <dbReference type="SAM" id="Phobius"/>
    </source>
</evidence>
<gene>
    <name evidence="2" type="ORF">C5Q96_05995</name>
</gene>